<accession>A0A9P4NZ99</accession>
<organism evidence="2 3">
    <name type="scientific">Tothia fuscella</name>
    <dbReference type="NCBI Taxonomy" id="1048955"/>
    <lineage>
        <taxon>Eukaryota</taxon>
        <taxon>Fungi</taxon>
        <taxon>Dikarya</taxon>
        <taxon>Ascomycota</taxon>
        <taxon>Pezizomycotina</taxon>
        <taxon>Dothideomycetes</taxon>
        <taxon>Pleosporomycetidae</taxon>
        <taxon>Venturiales</taxon>
        <taxon>Cylindrosympodiaceae</taxon>
        <taxon>Tothia</taxon>
    </lineage>
</organism>
<reference evidence="2" key="1">
    <citation type="journal article" date="2020" name="Stud. Mycol.">
        <title>101 Dothideomycetes genomes: a test case for predicting lifestyles and emergence of pathogens.</title>
        <authorList>
            <person name="Haridas S."/>
            <person name="Albert R."/>
            <person name="Binder M."/>
            <person name="Bloem J."/>
            <person name="Labutti K."/>
            <person name="Salamov A."/>
            <person name="Andreopoulos B."/>
            <person name="Baker S."/>
            <person name="Barry K."/>
            <person name="Bills G."/>
            <person name="Bluhm B."/>
            <person name="Cannon C."/>
            <person name="Castanera R."/>
            <person name="Culley D."/>
            <person name="Daum C."/>
            <person name="Ezra D."/>
            <person name="Gonzalez J."/>
            <person name="Henrissat B."/>
            <person name="Kuo A."/>
            <person name="Liang C."/>
            <person name="Lipzen A."/>
            <person name="Lutzoni F."/>
            <person name="Magnuson J."/>
            <person name="Mondo S."/>
            <person name="Nolan M."/>
            <person name="Ohm R."/>
            <person name="Pangilinan J."/>
            <person name="Park H.-J."/>
            <person name="Ramirez L."/>
            <person name="Alfaro M."/>
            <person name="Sun H."/>
            <person name="Tritt A."/>
            <person name="Yoshinaga Y."/>
            <person name="Zwiers L.-H."/>
            <person name="Turgeon B."/>
            <person name="Goodwin S."/>
            <person name="Spatafora J."/>
            <person name="Crous P."/>
            <person name="Grigoriev I."/>
        </authorList>
    </citation>
    <scope>NUCLEOTIDE SEQUENCE</scope>
    <source>
        <strain evidence="2">CBS 130266</strain>
    </source>
</reference>
<evidence type="ECO:0000313" key="2">
    <source>
        <dbReference type="EMBL" id="KAF2434400.1"/>
    </source>
</evidence>
<protein>
    <submittedName>
        <fullName evidence="2">Uncharacterized protein</fullName>
    </submittedName>
</protein>
<gene>
    <name evidence="2" type="ORF">EJ08DRAFT_646383</name>
</gene>
<dbReference type="OrthoDB" id="5404323at2759"/>
<keyword evidence="3" id="KW-1185">Reference proteome</keyword>
<comment type="caution">
    <text evidence="2">The sequence shown here is derived from an EMBL/GenBank/DDBJ whole genome shotgun (WGS) entry which is preliminary data.</text>
</comment>
<name>A0A9P4NZ99_9PEZI</name>
<evidence type="ECO:0000313" key="3">
    <source>
        <dbReference type="Proteomes" id="UP000800235"/>
    </source>
</evidence>
<evidence type="ECO:0000256" key="1">
    <source>
        <dbReference type="SAM" id="MobiDB-lite"/>
    </source>
</evidence>
<dbReference type="Proteomes" id="UP000800235">
    <property type="component" value="Unassembled WGS sequence"/>
</dbReference>
<sequence>MFLSMLTGDAAASHGHEFSRPTTPSQDAPQPRRRLPLRTPLSFLPYARQRSPHGPSPLGPGRSSTLPSRSKSVRVTMAELREEPDEEIDADELLKHLRMPGAFHNSFSEETVQASSTSTSPESVQTRSLSLEPEHVVPLTPTPLPTPILSSAPQPTAQFVEEEAVLPIKRVQRPKTCMRFAHPPPPTRPLGKKGILRPRVLLQLQQKSDSGFHKPMYDVLPASRFAPVTKIGQKLQRLRKERDGLAADDLVVLKAEDYKASDAQSEEVDISDARDVLGIICSIPGEPDSAMISLESGMWKASTGANGVHTLVLQGEHSQTARWYIPRAKRRNSTLDMEENRKFYFVKIDPSTTKHPTIASMTSSSIDVHDDYVTKTDPEEIIATDDLLRRLIIVSGLWLFFREGWSSNYKFDTLLRPAQNRAVSMPLEPTRRRSTFCRSPGISPSRPIVDENASGPVYGAGHLEVFTPPIPSTSPVSMSLAASLVQSDNSSFLGSDQMMAQTNGPNTTEHPLENSQPILPLTRAATDLDVWSQKRQSWNSHDLTSFNWQSATRSISRRMSTNRSVGPRNVAFLDQETTVTFKPSAPAHEDHGNRVGRLRRLSHSIRRPNSTRTHMKDVDFGEIEQEVPLEVNKMAQLDETMEETPALVLPILPVTDTSTIQEGQEKFEIDIVPAVRVTTPIPNRRVTSEPVVPTPPEKSILPPDRIDPIRSISLPITPSKGPQHDSPMESTDNLISAVRYTYWQQFDRLLERQNSPMPTSFPTSPTPMPQLERRPTLPPTLHIKPLTPVAPNVETPKTPVHTYAVERKPTWKEKLKHKFHHV</sequence>
<feature type="region of interest" description="Disordered" evidence="1">
    <location>
        <begin position="686"/>
        <end position="708"/>
    </location>
</feature>
<proteinExistence type="predicted"/>
<feature type="region of interest" description="Disordered" evidence="1">
    <location>
        <begin position="1"/>
        <end position="72"/>
    </location>
</feature>
<dbReference type="AlphaFoldDB" id="A0A9P4NZ99"/>
<dbReference type="EMBL" id="MU007016">
    <property type="protein sequence ID" value="KAF2434400.1"/>
    <property type="molecule type" value="Genomic_DNA"/>
</dbReference>
<feature type="region of interest" description="Disordered" evidence="1">
    <location>
        <begin position="754"/>
        <end position="778"/>
    </location>
</feature>